<evidence type="ECO:0000313" key="4">
    <source>
        <dbReference type="EMBL" id="EGG01798.1"/>
    </source>
</evidence>
<dbReference type="InParanoid" id="F4S0P2"/>
<dbReference type="InterPro" id="IPR005089">
    <property type="entry name" value="CBM19"/>
</dbReference>
<evidence type="ECO:0000256" key="1">
    <source>
        <dbReference type="SAM" id="MobiDB-lite"/>
    </source>
</evidence>
<proteinExistence type="predicted"/>
<dbReference type="GO" id="GO:0008061">
    <property type="term" value="F:chitin binding"/>
    <property type="evidence" value="ECO:0007669"/>
    <property type="project" value="InterPro"/>
</dbReference>
<dbReference type="GO" id="GO:0006032">
    <property type="term" value="P:chitin catabolic process"/>
    <property type="evidence" value="ECO:0007669"/>
    <property type="project" value="InterPro"/>
</dbReference>
<feature type="signal peptide" evidence="2">
    <location>
        <begin position="1"/>
        <end position="18"/>
    </location>
</feature>
<dbReference type="AlphaFoldDB" id="F4S0P2"/>
<protein>
    <submittedName>
        <fullName evidence="4">Carbohydrate-binding module family 19</fullName>
    </submittedName>
</protein>
<dbReference type="OrthoDB" id="2362516at2759"/>
<reference evidence="5" key="1">
    <citation type="journal article" date="2011" name="Proc. Natl. Acad. Sci. U.S.A.">
        <title>Obligate biotrophy features unraveled by the genomic analysis of rust fungi.</title>
        <authorList>
            <person name="Duplessis S."/>
            <person name="Cuomo C.A."/>
            <person name="Lin Y.-C."/>
            <person name="Aerts A."/>
            <person name="Tisserant E."/>
            <person name="Veneault-Fourrey C."/>
            <person name="Joly D.L."/>
            <person name="Hacquard S."/>
            <person name="Amselem J."/>
            <person name="Cantarel B.L."/>
            <person name="Chiu R."/>
            <person name="Coutinho P.M."/>
            <person name="Feau N."/>
            <person name="Field M."/>
            <person name="Frey P."/>
            <person name="Gelhaye E."/>
            <person name="Goldberg J."/>
            <person name="Grabherr M.G."/>
            <person name="Kodira C.D."/>
            <person name="Kohler A."/>
            <person name="Kuees U."/>
            <person name="Lindquist E.A."/>
            <person name="Lucas S.M."/>
            <person name="Mago R."/>
            <person name="Mauceli E."/>
            <person name="Morin E."/>
            <person name="Murat C."/>
            <person name="Pangilinan J.L."/>
            <person name="Park R."/>
            <person name="Pearson M."/>
            <person name="Quesneville H."/>
            <person name="Rouhier N."/>
            <person name="Sakthikumar S."/>
            <person name="Salamov A.A."/>
            <person name="Schmutz J."/>
            <person name="Selles B."/>
            <person name="Shapiro H."/>
            <person name="Tanguay P."/>
            <person name="Tuskan G.A."/>
            <person name="Henrissat B."/>
            <person name="Van de Peer Y."/>
            <person name="Rouze P."/>
            <person name="Ellis J.G."/>
            <person name="Dodds P.N."/>
            <person name="Schein J.E."/>
            <person name="Zhong S."/>
            <person name="Hamelin R.C."/>
            <person name="Grigoriev I.V."/>
            <person name="Szabo L.J."/>
            <person name="Martin F."/>
        </authorList>
    </citation>
    <scope>NUCLEOTIDE SEQUENCE [LARGE SCALE GENOMIC DNA]</scope>
    <source>
        <strain evidence="5">98AG31 / pathotype 3-4-7</strain>
    </source>
</reference>
<dbReference type="RefSeq" id="XP_007414898.1">
    <property type="nucleotide sequence ID" value="XM_007414836.1"/>
</dbReference>
<dbReference type="Proteomes" id="UP000001072">
    <property type="component" value="Unassembled WGS sequence"/>
</dbReference>
<evidence type="ECO:0000256" key="2">
    <source>
        <dbReference type="SAM" id="SignalP"/>
    </source>
</evidence>
<keyword evidence="2" id="KW-0732">Signal</keyword>
<organism evidence="5">
    <name type="scientific">Melampsora larici-populina (strain 98AG31 / pathotype 3-4-7)</name>
    <name type="common">Poplar leaf rust fungus</name>
    <dbReference type="NCBI Taxonomy" id="747676"/>
    <lineage>
        <taxon>Eukaryota</taxon>
        <taxon>Fungi</taxon>
        <taxon>Dikarya</taxon>
        <taxon>Basidiomycota</taxon>
        <taxon>Pucciniomycotina</taxon>
        <taxon>Pucciniomycetes</taxon>
        <taxon>Pucciniales</taxon>
        <taxon>Melampsoraceae</taxon>
        <taxon>Melampsora</taxon>
    </lineage>
</organism>
<keyword evidence="5" id="KW-1185">Reference proteome</keyword>
<feature type="chain" id="PRO_5003318163" evidence="2">
    <location>
        <begin position="19"/>
        <end position="189"/>
    </location>
</feature>
<feature type="compositionally biased region" description="Polar residues" evidence="1">
    <location>
        <begin position="144"/>
        <end position="168"/>
    </location>
</feature>
<dbReference type="GeneID" id="18936044"/>
<feature type="region of interest" description="Disordered" evidence="1">
    <location>
        <begin position="127"/>
        <end position="189"/>
    </location>
</feature>
<evidence type="ECO:0000313" key="5">
    <source>
        <dbReference type="Proteomes" id="UP000001072"/>
    </source>
</evidence>
<feature type="domain" description="Carbohydrate-binding module family 19" evidence="3">
    <location>
        <begin position="55"/>
        <end position="97"/>
    </location>
</feature>
<dbReference type="EMBL" id="GL883135">
    <property type="protein sequence ID" value="EGG01798.1"/>
    <property type="molecule type" value="Genomic_DNA"/>
</dbReference>
<dbReference type="HOGENOM" id="CLU_1434731_0_0_1"/>
<dbReference type="KEGG" id="mlr:MELLADRAFT_91875"/>
<accession>F4S0P2</accession>
<sequence length="189" mass="19922">MQIFSHLLFVASLSSLYAKECDSRSVQQEAHRIERRAFSPSDLLENGKATQKLNAKFVTLTADAPCKDGEQGCIKGSFAICDHGKYAIIPCGGNLTCYAMPLVLKSGTSLGCVTREIAASRIAATGATGGVEGDGSTDNDESTKNTTSSADSPMSQSNTTAIQDSQSGTGTEEATDEDEDESECEDTPF</sequence>
<dbReference type="VEuPathDB" id="FungiDB:MELLADRAFT_91875"/>
<evidence type="ECO:0000259" key="3">
    <source>
        <dbReference type="Pfam" id="PF03427"/>
    </source>
</evidence>
<name>F4S0P2_MELLP</name>
<gene>
    <name evidence="4" type="ORF">MELLADRAFT_91875</name>
</gene>
<feature type="compositionally biased region" description="Acidic residues" evidence="1">
    <location>
        <begin position="173"/>
        <end position="189"/>
    </location>
</feature>
<dbReference type="Pfam" id="PF03427">
    <property type="entry name" value="CBM_19"/>
    <property type="match status" value="1"/>
</dbReference>